<dbReference type="Proteomes" id="UP000499080">
    <property type="component" value="Unassembled WGS sequence"/>
</dbReference>
<protein>
    <submittedName>
        <fullName evidence="2">Uncharacterized protein</fullName>
    </submittedName>
</protein>
<accession>A0A4Y2WTR8</accession>
<feature type="region of interest" description="Disordered" evidence="1">
    <location>
        <begin position="1"/>
        <end position="64"/>
    </location>
</feature>
<feature type="non-terminal residue" evidence="2">
    <location>
        <position position="1"/>
    </location>
</feature>
<evidence type="ECO:0000313" key="2">
    <source>
        <dbReference type="EMBL" id="GBO40589.1"/>
    </source>
</evidence>
<sequence>ESRGGGGGRGGSRGRSRGHYRNYMRGGRRSRVRTTNPPKPTESLFLNMDRGGSVEDNSGLKQWM</sequence>
<feature type="compositionally biased region" description="Polar residues" evidence="1">
    <location>
        <begin position="55"/>
        <end position="64"/>
    </location>
</feature>
<keyword evidence="3" id="KW-1185">Reference proteome</keyword>
<evidence type="ECO:0000256" key="1">
    <source>
        <dbReference type="SAM" id="MobiDB-lite"/>
    </source>
</evidence>
<dbReference type="AlphaFoldDB" id="A0A4Y2WTR8"/>
<reference evidence="2 3" key="1">
    <citation type="journal article" date="2019" name="Sci. Rep.">
        <title>Orb-weaving spider Araneus ventricosus genome elucidates the spidroin gene catalogue.</title>
        <authorList>
            <person name="Kono N."/>
            <person name="Nakamura H."/>
            <person name="Ohtoshi R."/>
            <person name="Moran D.A.P."/>
            <person name="Shinohara A."/>
            <person name="Yoshida Y."/>
            <person name="Fujiwara M."/>
            <person name="Mori M."/>
            <person name="Tomita M."/>
            <person name="Arakawa K."/>
        </authorList>
    </citation>
    <scope>NUCLEOTIDE SEQUENCE [LARGE SCALE GENOMIC DNA]</scope>
</reference>
<feature type="compositionally biased region" description="Gly residues" evidence="1">
    <location>
        <begin position="1"/>
        <end position="11"/>
    </location>
</feature>
<name>A0A4Y2WTR8_ARAVE</name>
<organism evidence="2 3">
    <name type="scientific">Araneus ventricosus</name>
    <name type="common">Orbweaver spider</name>
    <name type="synonym">Epeira ventricosa</name>
    <dbReference type="NCBI Taxonomy" id="182803"/>
    <lineage>
        <taxon>Eukaryota</taxon>
        <taxon>Metazoa</taxon>
        <taxon>Ecdysozoa</taxon>
        <taxon>Arthropoda</taxon>
        <taxon>Chelicerata</taxon>
        <taxon>Arachnida</taxon>
        <taxon>Araneae</taxon>
        <taxon>Araneomorphae</taxon>
        <taxon>Entelegynae</taxon>
        <taxon>Araneoidea</taxon>
        <taxon>Araneidae</taxon>
        <taxon>Araneus</taxon>
    </lineage>
</organism>
<dbReference type="EMBL" id="BGPR01065861">
    <property type="protein sequence ID" value="GBO40589.1"/>
    <property type="molecule type" value="Genomic_DNA"/>
</dbReference>
<feature type="compositionally biased region" description="Basic residues" evidence="1">
    <location>
        <begin position="12"/>
        <end position="32"/>
    </location>
</feature>
<proteinExistence type="predicted"/>
<gene>
    <name evidence="2" type="ORF">AVEN_243117_1</name>
</gene>
<comment type="caution">
    <text evidence="2">The sequence shown here is derived from an EMBL/GenBank/DDBJ whole genome shotgun (WGS) entry which is preliminary data.</text>
</comment>
<evidence type="ECO:0000313" key="3">
    <source>
        <dbReference type="Proteomes" id="UP000499080"/>
    </source>
</evidence>